<dbReference type="CDD" id="cd12809">
    <property type="entry name" value="Esterase_713_like-2"/>
    <property type="match status" value="1"/>
</dbReference>
<evidence type="ECO:0000259" key="2">
    <source>
        <dbReference type="Pfam" id="PF00561"/>
    </source>
</evidence>
<evidence type="ECO:0000313" key="5">
    <source>
        <dbReference type="Proteomes" id="UP000230605"/>
    </source>
</evidence>
<feature type="signal peptide" evidence="1">
    <location>
        <begin position="1"/>
        <end position="18"/>
    </location>
</feature>
<dbReference type="Pfam" id="PF00561">
    <property type="entry name" value="Abhydrolase_1"/>
    <property type="match status" value="1"/>
</dbReference>
<dbReference type="Proteomes" id="UP001302367">
    <property type="component" value="Chromosome 1"/>
</dbReference>
<dbReference type="PANTHER" id="PTHR43194:SF4">
    <property type="entry name" value="AB HYDROLASE-1 DOMAIN-CONTAINING PROTEIN"/>
    <property type="match status" value="1"/>
</dbReference>
<gene>
    <name evidence="3" type="ORF">CB0940_00169</name>
    <name evidence="4" type="ORF">RHO25_000173</name>
</gene>
<dbReference type="SUPFAM" id="SSF53474">
    <property type="entry name" value="alpha/beta-Hydrolases"/>
    <property type="match status" value="1"/>
</dbReference>
<reference evidence="4 6" key="2">
    <citation type="submission" date="2023-09" db="EMBL/GenBank/DDBJ databases">
        <title>Complete-Gapless Cercospora beticola genome.</title>
        <authorList>
            <person name="Wyatt N.A."/>
            <person name="Spanner R.E."/>
            <person name="Bolton M.D."/>
        </authorList>
    </citation>
    <scope>NUCLEOTIDE SEQUENCE [LARGE SCALE GENOMIC DNA]</scope>
    <source>
        <strain evidence="4">Cb09-40</strain>
    </source>
</reference>
<dbReference type="Gene3D" id="3.40.50.1820">
    <property type="entry name" value="alpha/beta hydrolase"/>
    <property type="match status" value="1"/>
</dbReference>
<reference evidence="3 5" key="1">
    <citation type="submission" date="2015-10" db="EMBL/GenBank/DDBJ databases">
        <title>The cercosporin biosynthetic gene cluster was horizontally transferred to several fungal lineages and shown to be expanded in Cercospora beticola based on microsynteny with recipient genomes.</title>
        <authorList>
            <person name="De Jonge R."/>
            <person name="Ebert M.K."/>
            <person name="Suttle J.C."/>
            <person name="Jurick Ii W.M."/>
            <person name="Secor G.A."/>
            <person name="Thomma B.P."/>
            <person name="Van De Peer Y."/>
            <person name="Bolton M.D."/>
        </authorList>
    </citation>
    <scope>NUCLEOTIDE SEQUENCE [LARGE SCALE GENOMIC DNA]</scope>
    <source>
        <strain evidence="3 5">09-40</strain>
    </source>
</reference>
<evidence type="ECO:0000256" key="1">
    <source>
        <dbReference type="SAM" id="SignalP"/>
    </source>
</evidence>
<evidence type="ECO:0000313" key="6">
    <source>
        <dbReference type="Proteomes" id="UP001302367"/>
    </source>
</evidence>
<dbReference type="PROSITE" id="PS51257">
    <property type="entry name" value="PROKAR_LIPOPROTEIN"/>
    <property type="match status" value="1"/>
</dbReference>
<organism evidence="3 5">
    <name type="scientific">Cercospora beticola</name>
    <name type="common">Sugarbeet leaf spot fungus</name>
    <dbReference type="NCBI Taxonomy" id="122368"/>
    <lineage>
        <taxon>Eukaryota</taxon>
        <taxon>Fungi</taxon>
        <taxon>Dikarya</taxon>
        <taxon>Ascomycota</taxon>
        <taxon>Pezizomycotina</taxon>
        <taxon>Dothideomycetes</taxon>
        <taxon>Dothideomycetidae</taxon>
        <taxon>Mycosphaerellales</taxon>
        <taxon>Mycosphaerellaceae</taxon>
        <taxon>Cercospora</taxon>
    </lineage>
</organism>
<keyword evidence="1" id="KW-0732">Signal</keyword>
<dbReference type="OrthoDB" id="9978720at2759"/>
<protein>
    <recommendedName>
        <fullName evidence="2">AB hydrolase-1 domain-containing protein</fullName>
    </recommendedName>
</protein>
<feature type="chain" id="PRO_5013579450" description="AB hydrolase-1 domain-containing protein" evidence="1">
    <location>
        <begin position="19"/>
        <end position="397"/>
    </location>
</feature>
<dbReference type="PANTHER" id="PTHR43194">
    <property type="entry name" value="HYDROLASE ALPHA/BETA FOLD FAMILY"/>
    <property type="match status" value="1"/>
</dbReference>
<sequence length="397" mass="43702">MILKLSLWTAAVAATTSCSSPGQSHDELHNDLTEAFASRQYFYIGGQYINYTLPTSNTTSRYMVGQIYVEHLIPPKTTKSNPVVLIHGNAQSGTNFLNTPDGREGWASHLLRTGYEVYITDQAARGRSPYLPGHDGDLTAFSTQQIESQFTAPEKRDPLPYPQAAGHTQWPGEGTVGDPIFDDFYASQVPALINGTIQASYNNASYTALLQRIGRPSFVFTHSQSGPWGFQLADTVPHLVQGLVSMEPQGPPFQNWIGSPFAQGYTTTGGARRYGLTNLPLHYDPPLEDDDASLLRTEVVPARNSNSSDCTRQAEPARQLAHLSHVAHLVLTGEASYHDVYDYCTVNYMRQAGLEVDFVSLGDVGIHGNGHFLFLEKNSLEILENVVLPWLEAQTKL</sequence>
<name>A0A2G5I9L3_CERBT</name>
<dbReference type="EMBL" id="CP134184">
    <property type="protein sequence ID" value="WPA95572.1"/>
    <property type="molecule type" value="Genomic_DNA"/>
</dbReference>
<keyword evidence="6" id="KW-1185">Reference proteome</keyword>
<evidence type="ECO:0000313" key="3">
    <source>
        <dbReference type="EMBL" id="PIB01402.1"/>
    </source>
</evidence>
<dbReference type="Proteomes" id="UP000230605">
    <property type="component" value="Chromosome 1"/>
</dbReference>
<evidence type="ECO:0000313" key="4">
    <source>
        <dbReference type="EMBL" id="WPA95572.1"/>
    </source>
</evidence>
<dbReference type="InterPro" id="IPR050228">
    <property type="entry name" value="Carboxylesterase_BioH"/>
</dbReference>
<dbReference type="InterPro" id="IPR029058">
    <property type="entry name" value="AB_hydrolase_fold"/>
</dbReference>
<dbReference type="EMBL" id="LKMD01000100">
    <property type="protein sequence ID" value="PIB01402.1"/>
    <property type="molecule type" value="Genomic_DNA"/>
</dbReference>
<dbReference type="InterPro" id="IPR000073">
    <property type="entry name" value="AB_hydrolase_1"/>
</dbReference>
<feature type="domain" description="AB hydrolase-1" evidence="2">
    <location>
        <begin position="81"/>
        <end position="252"/>
    </location>
</feature>
<proteinExistence type="predicted"/>
<dbReference type="AlphaFoldDB" id="A0A2G5I9L3"/>
<accession>A0A2G5I9L3</accession>